<dbReference type="Gene3D" id="3.40.710.10">
    <property type="entry name" value="DD-peptidase/beta-lactamase superfamily"/>
    <property type="match status" value="1"/>
</dbReference>
<dbReference type="EMBL" id="VLLE01000005">
    <property type="protein sequence ID" value="TWI80247.1"/>
    <property type="molecule type" value="Genomic_DNA"/>
</dbReference>
<dbReference type="PANTHER" id="PTHR43283:SF3">
    <property type="entry name" value="BETA-LACTAMASE FAMILY PROTEIN (AFU_ORTHOLOGUE AFUA_5G07500)"/>
    <property type="match status" value="1"/>
</dbReference>
<dbReference type="PANTHER" id="PTHR43283">
    <property type="entry name" value="BETA-LACTAMASE-RELATED"/>
    <property type="match status" value="1"/>
</dbReference>
<proteinExistence type="predicted"/>
<dbReference type="AlphaFoldDB" id="A0A562SFW6"/>
<feature type="chain" id="PRO_5021763748" evidence="1">
    <location>
        <begin position="28"/>
        <end position="381"/>
    </location>
</feature>
<dbReference type="Proteomes" id="UP000316167">
    <property type="component" value="Unassembled WGS sequence"/>
</dbReference>
<evidence type="ECO:0000256" key="1">
    <source>
        <dbReference type="SAM" id="SignalP"/>
    </source>
</evidence>
<evidence type="ECO:0000313" key="4">
    <source>
        <dbReference type="Proteomes" id="UP000316167"/>
    </source>
</evidence>
<dbReference type="SUPFAM" id="SSF56601">
    <property type="entry name" value="beta-lactamase/transpeptidase-like"/>
    <property type="match status" value="1"/>
</dbReference>
<keyword evidence="1" id="KW-0732">Signal</keyword>
<name>A0A562SFW6_9BACT</name>
<dbReference type="InterPro" id="IPR050789">
    <property type="entry name" value="Diverse_Enzym_Activities"/>
</dbReference>
<keyword evidence="4" id="KW-1185">Reference proteome</keyword>
<dbReference type="InterPro" id="IPR012338">
    <property type="entry name" value="Beta-lactam/transpept-like"/>
</dbReference>
<comment type="caution">
    <text evidence="3">The sequence shown here is derived from an EMBL/GenBank/DDBJ whole genome shotgun (WGS) entry which is preliminary data.</text>
</comment>
<dbReference type="OrthoDB" id="2247630at2"/>
<feature type="domain" description="Beta-lactamase-related" evidence="2">
    <location>
        <begin position="49"/>
        <end position="371"/>
    </location>
</feature>
<dbReference type="InterPro" id="IPR001466">
    <property type="entry name" value="Beta-lactam-related"/>
</dbReference>
<sequence length="381" mass="43179">MSLNRLSIRPKVSASLVLLLFFQFAFAQQDFSKVNDWVNNNLTDLGGRAVLMIYKDGKFVYTQNFNNLTKAQQNRGKIKAKVQGKDVDEVLQDYTTTTRERIASSSKWLTAALLMTYIDENKVRLTDSVGKFLPVMTKYGKGGIKVWQCLNHTTGIKSGGLRDMLSGMRNVKTMFEAIEQIAMLPMEGTPGKYFHYSNTGLQIIAAIIEKVSEKDFETAFKERIADPLEMKNTDFGKNGVPLAAGGAFSTPEDYMHFLIMLLNEGEYNGKRIISKALINEMQKNRLSRDVEMAYTPDEAGTWGYGFGEWIMDAPLAVSEKKDAMPNSKRGSAVSSPGLFGSFPWIDNDKKYCAFLFVFNLKHKERQMKYRELRELVDNVMR</sequence>
<dbReference type="Pfam" id="PF00144">
    <property type="entry name" value="Beta-lactamase"/>
    <property type="match status" value="1"/>
</dbReference>
<dbReference type="RefSeq" id="WP_144887087.1">
    <property type="nucleotide sequence ID" value="NZ_VLLE01000005.1"/>
</dbReference>
<organism evidence="3 4">
    <name type="scientific">Lacibacter cauensis</name>
    <dbReference type="NCBI Taxonomy" id="510947"/>
    <lineage>
        <taxon>Bacteria</taxon>
        <taxon>Pseudomonadati</taxon>
        <taxon>Bacteroidota</taxon>
        <taxon>Chitinophagia</taxon>
        <taxon>Chitinophagales</taxon>
        <taxon>Chitinophagaceae</taxon>
        <taxon>Lacibacter</taxon>
    </lineage>
</organism>
<gene>
    <name evidence="3" type="ORF">IQ13_2919</name>
</gene>
<evidence type="ECO:0000313" key="3">
    <source>
        <dbReference type="EMBL" id="TWI80247.1"/>
    </source>
</evidence>
<protein>
    <submittedName>
        <fullName evidence="3">CubicO group peptidase (Beta-lactamase class C family)</fullName>
    </submittedName>
</protein>
<feature type="signal peptide" evidence="1">
    <location>
        <begin position="1"/>
        <end position="27"/>
    </location>
</feature>
<accession>A0A562SFW6</accession>
<evidence type="ECO:0000259" key="2">
    <source>
        <dbReference type="Pfam" id="PF00144"/>
    </source>
</evidence>
<reference evidence="3 4" key="1">
    <citation type="journal article" date="2015" name="Stand. Genomic Sci.">
        <title>Genomic Encyclopedia of Bacterial and Archaeal Type Strains, Phase III: the genomes of soil and plant-associated and newly described type strains.</title>
        <authorList>
            <person name="Whitman W.B."/>
            <person name="Woyke T."/>
            <person name="Klenk H.P."/>
            <person name="Zhou Y."/>
            <person name="Lilburn T.G."/>
            <person name="Beck B.J."/>
            <person name="De Vos P."/>
            <person name="Vandamme P."/>
            <person name="Eisen J.A."/>
            <person name="Garrity G."/>
            <person name="Hugenholtz P."/>
            <person name="Kyrpides N.C."/>
        </authorList>
    </citation>
    <scope>NUCLEOTIDE SEQUENCE [LARGE SCALE GENOMIC DNA]</scope>
    <source>
        <strain evidence="3 4">CGMCC 1.7271</strain>
    </source>
</reference>